<dbReference type="GO" id="GO:0008198">
    <property type="term" value="F:ferrous iron binding"/>
    <property type="evidence" value="ECO:0007669"/>
    <property type="project" value="TreeGrafter"/>
</dbReference>
<dbReference type="InterPro" id="IPR014710">
    <property type="entry name" value="RmlC-like_jellyroll"/>
</dbReference>
<dbReference type="InterPro" id="IPR011051">
    <property type="entry name" value="RmlC_Cupin_sf"/>
</dbReference>
<feature type="binding site" evidence="8">
    <location>
        <position position="117"/>
    </location>
    <ligand>
        <name>Fe cation</name>
        <dbReference type="ChEBI" id="CHEBI:24875"/>
        <note>catalytic</note>
    </ligand>
</feature>
<feature type="cross-link" description="3'-(S-cysteinyl)-tyrosine (Cys-Tyr)" evidence="7">
    <location>
        <begin position="122"/>
        <end position="194"/>
    </location>
</feature>
<dbReference type="Gene3D" id="2.60.120.10">
    <property type="entry name" value="Jelly Rolls"/>
    <property type="match status" value="1"/>
</dbReference>
<dbReference type="CDD" id="cd10548">
    <property type="entry name" value="cupin_CDO"/>
    <property type="match status" value="1"/>
</dbReference>
<keyword evidence="11" id="KW-1185">Reference proteome</keyword>
<feature type="binding site" evidence="8">
    <location>
        <position position="178"/>
    </location>
    <ligand>
        <name>Fe cation</name>
        <dbReference type="ChEBI" id="CHEBI:24875"/>
        <note>catalytic</note>
    </ligand>
</feature>
<keyword evidence="7" id="KW-0883">Thioether bond</keyword>
<evidence type="ECO:0000256" key="7">
    <source>
        <dbReference type="PIRSR" id="PIRSR610300-50"/>
    </source>
</evidence>
<gene>
    <name evidence="10" type="ORF">CANARDRAFT_26293</name>
</gene>
<feature type="binding site" evidence="8">
    <location>
        <position position="115"/>
    </location>
    <ligand>
        <name>Fe cation</name>
        <dbReference type="ChEBI" id="CHEBI:24875"/>
        <note>catalytic</note>
    </ligand>
</feature>
<comment type="cofactor">
    <cofactor evidence="9">
        <name>Fe cation</name>
        <dbReference type="ChEBI" id="CHEBI:24875"/>
    </cofactor>
    <text evidence="9">Binds 1 Fe cation per subunit.</text>
</comment>
<evidence type="ECO:0000256" key="2">
    <source>
        <dbReference type="ARBA" id="ARBA00013133"/>
    </source>
</evidence>
<sequence>MSTVQVQVQTSTETDLPVISSKISASSSLTFDELIISINKILGVDKALDTDDIDHKELMKLMNSYISSEDDWSKFAHHDKSRNYTRNGVEDFGIDGVNANLLLLVWNPGKGSVIHDHAKAHCVMKILKGTLTEELFEERHIEDGAEDSSETGERIKLFKTTPLPRETVAHITDDIGLHRISNKTDEIAVSLHLYTPPYAKKYGCHIFDENGAKHHVEMANLYSWKGEVLNAKGHSTC</sequence>
<dbReference type="Proteomes" id="UP000094801">
    <property type="component" value="Unassembled WGS sequence"/>
</dbReference>
<evidence type="ECO:0000256" key="6">
    <source>
        <dbReference type="ARBA" id="ARBA00023004"/>
    </source>
</evidence>
<evidence type="ECO:0000256" key="8">
    <source>
        <dbReference type="PIRSR" id="PIRSR610300-51"/>
    </source>
</evidence>
<proteinExistence type="inferred from homology"/>
<keyword evidence="3 8" id="KW-0479">Metal-binding</keyword>
<keyword evidence="4 9" id="KW-0223">Dioxygenase</keyword>
<dbReference type="GO" id="GO:0019448">
    <property type="term" value="P:L-cysteine catabolic process"/>
    <property type="evidence" value="ECO:0007669"/>
    <property type="project" value="TreeGrafter"/>
</dbReference>
<comment type="similarity">
    <text evidence="1 9">Belongs to the cysteine dioxygenase family.</text>
</comment>
<evidence type="ECO:0000313" key="10">
    <source>
        <dbReference type="EMBL" id="ODV88134.1"/>
    </source>
</evidence>
<evidence type="ECO:0000256" key="3">
    <source>
        <dbReference type="ARBA" id="ARBA00022723"/>
    </source>
</evidence>
<name>A0A1E4T8Q5_9ASCO</name>
<evidence type="ECO:0000256" key="9">
    <source>
        <dbReference type="RuleBase" id="RU366010"/>
    </source>
</evidence>
<dbReference type="PANTHER" id="PTHR12918">
    <property type="entry name" value="CYSTEINE DIOXYGENASE"/>
    <property type="match status" value="1"/>
</dbReference>
<dbReference type="PANTHER" id="PTHR12918:SF1">
    <property type="entry name" value="CYSTEINE DIOXYGENASE TYPE 1"/>
    <property type="match status" value="1"/>
</dbReference>
<evidence type="ECO:0000256" key="1">
    <source>
        <dbReference type="ARBA" id="ARBA00006622"/>
    </source>
</evidence>
<dbReference type="STRING" id="983967.A0A1E4T8Q5"/>
<dbReference type="AlphaFoldDB" id="A0A1E4T8Q5"/>
<comment type="catalytic activity">
    <reaction evidence="9">
        <text>L-cysteine + O2 = 3-sulfino-L-alanine + H(+)</text>
        <dbReference type="Rhea" id="RHEA:20441"/>
        <dbReference type="ChEBI" id="CHEBI:15378"/>
        <dbReference type="ChEBI" id="CHEBI:15379"/>
        <dbReference type="ChEBI" id="CHEBI:35235"/>
        <dbReference type="ChEBI" id="CHEBI:61085"/>
        <dbReference type="EC" id="1.13.11.20"/>
    </reaction>
</comment>
<keyword evidence="6 8" id="KW-0408">Iron</keyword>
<keyword evidence="5 9" id="KW-0560">Oxidoreductase</keyword>
<accession>A0A1E4T8Q5</accession>
<evidence type="ECO:0000313" key="11">
    <source>
        <dbReference type="Proteomes" id="UP000094801"/>
    </source>
</evidence>
<evidence type="ECO:0000256" key="5">
    <source>
        <dbReference type="ARBA" id="ARBA00023002"/>
    </source>
</evidence>
<dbReference type="InterPro" id="IPR010300">
    <property type="entry name" value="CDO_1"/>
</dbReference>
<organism evidence="10 11">
    <name type="scientific">[Candida] arabinofermentans NRRL YB-2248</name>
    <dbReference type="NCBI Taxonomy" id="983967"/>
    <lineage>
        <taxon>Eukaryota</taxon>
        <taxon>Fungi</taxon>
        <taxon>Dikarya</taxon>
        <taxon>Ascomycota</taxon>
        <taxon>Saccharomycotina</taxon>
        <taxon>Pichiomycetes</taxon>
        <taxon>Pichiales</taxon>
        <taxon>Pichiaceae</taxon>
        <taxon>Ogataea</taxon>
        <taxon>Ogataea/Candida clade</taxon>
    </lineage>
</organism>
<dbReference type="EMBL" id="KV453847">
    <property type="protein sequence ID" value="ODV88134.1"/>
    <property type="molecule type" value="Genomic_DNA"/>
</dbReference>
<dbReference type="SUPFAM" id="SSF51182">
    <property type="entry name" value="RmlC-like cupins"/>
    <property type="match status" value="1"/>
</dbReference>
<evidence type="ECO:0000256" key="4">
    <source>
        <dbReference type="ARBA" id="ARBA00022964"/>
    </source>
</evidence>
<dbReference type="OrthoDB" id="543511at2759"/>
<reference evidence="11" key="1">
    <citation type="submission" date="2016-04" db="EMBL/GenBank/DDBJ databases">
        <title>Comparative genomics of biotechnologically important yeasts.</title>
        <authorList>
            <consortium name="DOE Joint Genome Institute"/>
            <person name="Riley R."/>
            <person name="Haridas S."/>
            <person name="Wolfe K.H."/>
            <person name="Lopes M.R."/>
            <person name="Hittinger C.T."/>
            <person name="Goker M."/>
            <person name="Salamov A."/>
            <person name="Wisecaver J."/>
            <person name="Long T.M."/>
            <person name="Aerts A.L."/>
            <person name="Barry K."/>
            <person name="Choi C."/>
            <person name="Clum A."/>
            <person name="Coughlan A.Y."/>
            <person name="Deshpande S."/>
            <person name="Douglass A.P."/>
            <person name="Hanson S.J."/>
            <person name="Klenk H.-P."/>
            <person name="Labutti K."/>
            <person name="Lapidus A."/>
            <person name="Lindquist E."/>
            <person name="Lipzen A."/>
            <person name="Meier-Kolthoff J.P."/>
            <person name="Ohm R.A."/>
            <person name="Otillar R.P."/>
            <person name="Pangilinan J."/>
            <person name="Peng Y."/>
            <person name="Rokas A."/>
            <person name="Rosa C.A."/>
            <person name="Scheuner C."/>
            <person name="Sibirny A.A."/>
            <person name="Slot J.C."/>
            <person name="Stielow J.B."/>
            <person name="Sun H."/>
            <person name="Kurtzman C.P."/>
            <person name="Blackwell M."/>
            <person name="Grigoriev I.V."/>
            <person name="Jeffries T.W."/>
        </authorList>
    </citation>
    <scope>NUCLEOTIDE SEQUENCE [LARGE SCALE GENOMIC DNA]</scope>
    <source>
        <strain evidence="11">NRRL YB-2248</strain>
    </source>
</reference>
<protein>
    <recommendedName>
        <fullName evidence="2 9">Cysteine dioxygenase</fullName>
        <ecNumber evidence="2 9">1.13.11.20</ecNumber>
    </recommendedName>
</protein>
<dbReference type="GO" id="GO:0017172">
    <property type="term" value="F:cysteine dioxygenase activity"/>
    <property type="evidence" value="ECO:0007669"/>
    <property type="project" value="UniProtKB-UniRule"/>
</dbReference>
<dbReference type="EC" id="1.13.11.20" evidence="2 9"/>
<dbReference type="Pfam" id="PF05995">
    <property type="entry name" value="CDO_I"/>
    <property type="match status" value="1"/>
</dbReference>